<keyword evidence="5" id="KW-0358">Heparin-binding</keyword>
<dbReference type="PROSITE" id="PS50092">
    <property type="entry name" value="TSP1"/>
    <property type="match status" value="1"/>
</dbReference>
<evidence type="ECO:0000256" key="5">
    <source>
        <dbReference type="ARBA" id="ARBA00022674"/>
    </source>
</evidence>
<evidence type="ECO:0000256" key="8">
    <source>
        <dbReference type="ARBA" id="ARBA00023157"/>
    </source>
</evidence>
<dbReference type="GO" id="GO:0008201">
    <property type="term" value="F:heparin binding"/>
    <property type="evidence" value="ECO:0007669"/>
    <property type="project" value="UniProtKB-KW"/>
</dbReference>
<dbReference type="InterPro" id="IPR009030">
    <property type="entry name" value="Growth_fac_rcpt_cys_sf"/>
</dbReference>
<accession>A0A8C1ZZQ1</accession>
<evidence type="ECO:0000256" key="2">
    <source>
        <dbReference type="ARBA" id="ARBA00007308"/>
    </source>
</evidence>
<protein>
    <submittedName>
        <fullName evidence="11">R-spondin 4</fullName>
    </submittedName>
</protein>
<dbReference type="AlphaFoldDB" id="A0A8C1ZZQ1"/>
<dbReference type="InterPro" id="IPR051514">
    <property type="entry name" value="R-spondin"/>
</dbReference>
<dbReference type="Gene3D" id="2.10.220.10">
    <property type="entry name" value="Hormone Receptor, Insulin-like Growth Factor Receptor 1, Chain A, domain 2"/>
    <property type="match status" value="1"/>
</dbReference>
<dbReference type="SUPFAM" id="SSF82895">
    <property type="entry name" value="TSP-1 type 1 repeat"/>
    <property type="match status" value="1"/>
</dbReference>
<dbReference type="Ensembl" id="ENSCCRT00015100674.1">
    <property type="protein sequence ID" value="ENSCCRP00015097504.1"/>
    <property type="gene ID" value="ENSCCRG00015039274.1"/>
</dbReference>
<comment type="subcellular location">
    <subcellularLocation>
        <location evidence="1">Secreted</location>
    </subcellularLocation>
</comment>
<feature type="domain" description="R-spondin Fu-CRD" evidence="10">
    <location>
        <begin position="22"/>
        <end position="118"/>
    </location>
</feature>
<evidence type="ECO:0000256" key="7">
    <source>
        <dbReference type="ARBA" id="ARBA00022729"/>
    </source>
</evidence>
<keyword evidence="6" id="KW-0879">Wnt signaling pathway</keyword>
<proteinExistence type="inferred from homology"/>
<dbReference type="Proteomes" id="UP000694700">
    <property type="component" value="Unplaced"/>
</dbReference>
<dbReference type="InterPro" id="IPR000884">
    <property type="entry name" value="TSP1_rpt"/>
</dbReference>
<keyword evidence="7" id="KW-0732">Signal</keyword>
<dbReference type="InterPro" id="IPR036383">
    <property type="entry name" value="TSP1_rpt_sf"/>
</dbReference>
<evidence type="ECO:0000256" key="1">
    <source>
        <dbReference type="ARBA" id="ARBA00004613"/>
    </source>
</evidence>
<evidence type="ECO:0000259" key="10">
    <source>
        <dbReference type="Pfam" id="PF15913"/>
    </source>
</evidence>
<dbReference type="InterPro" id="IPR006212">
    <property type="entry name" value="Furin_repeat"/>
</dbReference>
<sequence>MLHFLFANNDLKCFPESWRQDCRSCLECSKDNGCLRCSERLFLFLNRDGMSQHGSCVHSCPAGHFGLRAKDLNRCMSESILENKCERCFSKDFCTKCKGGYLLFKGKCFKNCPEGTFPQCFLMCEGCVLSIFGFWGEWSPCQHNGLSCGVRWGQQNRTRELSRNTPEETEAVCSPQTESRKCRTKKKCPKENQHIRMISEGSCDNEDWSNDAENSALITEINYILKYVKKRENCYFKLK</sequence>
<dbReference type="PANTHER" id="PTHR46987:SF6">
    <property type="entry name" value="R-SPONDIN-4"/>
    <property type="match status" value="1"/>
</dbReference>
<dbReference type="SMART" id="SM00261">
    <property type="entry name" value="FU"/>
    <property type="match status" value="2"/>
</dbReference>
<organism evidence="11 12">
    <name type="scientific">Cyprinus carpio</name>
    <name type="common">Common carp</name>
    <dbReference type="NCBI Taxonomy" id="7962"/>
    <lineage>
        <taxon>Eukaryota</taxon>
        <taxon>Metazoa</taxon>
        <taxon>Chordata</taxon>
        <taxon>Craniata</taxon>
        <taxon>Vertebrata</taxon>
        <taxon>Euteleostomi</taxon>
        <taxon>Actinopterygii</taxon>
        <taxon>Neopterygii</taxon>
        <taxon>Teleostei</taxon>
        <taxon>Ostariophysi</taxon>
        <taxon>Cypriniformes</taxon>
        <taxon>Cyprinidae</taxon>
        <taxon>Cyprininae</taxon>
        <taxon>Cyprinus</taxon>
    </lineage>
</organism>
<reference evidence="11" key="1">
    <citation type="submission" date="2025-08" db="UniProtKB">
        <authorList>
            <consortium name="Ensembl"/>
        </authorList>
    </citation>
    <scope>IDENTIFICATION</scope>
</reference>
<dbReference type="InterPro" id="IPR043601">
    <property type="entry name" value="Rspo_Fu-CRD_dom"/>
</dbReference>
<evidence type="ECO:0000256" key="9">
    <source>
        <dbReference type="ARBA" id="ARBA00023180"/>
    </source>
</evidence>
<comment type="similarity">
    <text evidence="2">Belongs to the R-spondin family.</text>
</comment>
<evidence type="ECO:0000256" key="3">
    <source>
        <dbReference type="ARBA" id="ARBA00022525"/>
    </source>
</evidence>
<keyword evidence="8" id="KW-1015">Disulfide bond</keyword>
<dbReference type="Pfam" id="PF15913">
    <property type="entry name" value="Furin-like_2"/>
    <property type="match status" value="1"/>
</dbReference>
<name>A0A8C1ZZQ1_CYPCA</name>
<keyword evidence="4" id="KW-0716">Sensory transduction</keyword>
<dbReference type="Gene3D" id="2.20.100.10">
    <property type="entry name" value="Thrombospondin type-1 (TSP1) repeat"/>
    <property type="match status" value="1"/>
</dbReference>
<dbReference type="GO" id="GO:0016055">
    <property type="term" value="P:Wnt signaling pathway"/>
    <property type="evidence" value="ECO:0007669"/>
    <property type="project" value="UniProtKB-KW"/>
</dbReference>
<evidence type="ECO:0000313" key="12">
    <source>
        <dbReference type="Proteomes" id="UP000694700"/>
    </source>
</evidence>
<dbReference type="SUPFAM" id="SSF57184">
    <property type="entry name" value="Growth factor receptor domain"/>
    <property type="match status" value="1"/>
</dbReference>
<evidence type="ECO:0000256" key="4">
    <source>
        <dbReference type="ARBA" id="ARBA00022606"/>
    </source>
</evidence>
<dbReference type="PANTHER" id="PTHR46987">
    <property type="entry name" value="NEUROHYPOPHYSIAL HORMONES, N-TERMINAL DOMAIN CONTAINING PROTEIN"/>
    <property type="match status" value="1"/>
</dbReference>
<dbReference type="GO" id="GO:0005576">
    <property type="term" value="C:extracellular region"/>
    <property type="evidence" value="ECO:0007669"/>
    <property type="project" value="UniProtKB-SubCell"/>
</dbReference>
<evidence type="ECO:0000313" key="11">
    <source>
        <dbReference type="Ensembl" id="ENSCCRP00015097504.1"/>
    </source>
</evidence>
<keyword evidence="9" id="KW-0325">Glycoprotein</keyword>
<keyword evidence="3" id="KW-0964">Secreted</keyword>
<evidence type="ECO:0000256" key="6">
    <source>
        <dbReference type="ARBA" id="ARBA00022687"/>
    </source>
</evidence>